<dbReference type="Gramene" id="TuG1812G0200004232.01.T01">
    <property type="protein sequence ID" value="TuG1812G0200004232.01.T01.cds440615"/>
    <property type="gene ID" value="TuG1812G0200004232.01"/>
</dbReference>
<dbReference type="AlphaFoldDB" id="A0A8R7TKJ0"/>
<dbReference type="EnsemblPlants" id="TuG1812G0200004232.01.T01">
    <property type="protein sequence ID" value="TuG1812G0200004232.01.T01.cds440615"/>
    <property type="gene ID" value="TuG1812G0200004232.01"/>
</dbReference>
<evidence type="ECO:0000313" key="1">
    <source>
        <dbReference type="EnsemblPlants" id="TuG1812G0200004232.01.T01.cds440615"/>
    </source>
</evidence>
<name>A0A8R7TKJ0_TRIUA</name>
<evidence type="ECO:0000313" key="2">
    <source>
        <dbReference type="Proteomes" id="UP000015106"/>
    </source>
</evidence>
<keyword evidence="2" id="KW-1185">Reference proteome</keyword>
<protein>
    <submittedName>
        <fullName evidence="1">Uncharacterized protein</fullName>
    </submittedName>
</protein>
<organism evidence="1 2">
    <name type="scientific">Triticum urartu</name>
    <name type="common">Red wild einkorn</name>
    <name type="synonym">Crithodium urartu</name>
    <dbReference type="NCBI Taxonomy" id="4572"/>
    <lineage>
        <taxon>Eukaryota</taxon>
        <taxon>Viridiplantae</taxon>
        <taxon>Streptophyta</taxon>
        <taxon>Embryophyta</taxon>
        <taxon>Tracheophyta</taxon>
        <taxon>Spermatophyta</taxon>
        <taxon>Magnoliopsida</taxon>
        <taxon>Liliopsida</taxon>
        <taxon>Poales</taxon>
        <taxon>Poaceae</taxon>
        <taxon>BOP clade</taxon>
        <taxon>Pooideae</taxon>
        <taxon>Triticodae</taxon>
        <taxon>Triticeae</taxon>
        <taxon>Triticinae</taxon>
        <taxon>Triticum</taxon>
    </lineage>
</organism>
<dbReference type="Proteomes" id="UP000015106">
    <property type="component" value="Chromosome 2"/>
</dbReference>
<proteinExistence type="predicted"/>
<reference evidence="1" key="3">
    <citation type="submission" date="2022-06" db="UniProtKB">
        <authorList>
            <consortium name="EnsemblPlants"/>
        </authorList>
    </citation>
    <scope>IDENTIFICATION</scope>
</reference>
<accession>A0A8R7TKJ0</accession>
<sequence length="42" mass="4908">MFLQIHQTSCNIDMFLDWRMLLVLGEVMGAENPCMTRHLLKA</sequence>
<reference evidence="2" key="1">
    <citation type="journal article" date="2013" name="Nature">
        <title>Draft genome of the wheat A-genome progenitor Triticum urartu.</title>
        <authorList>
            <person name="Ling H.Q."/>
            <person name="Zhao S."/>
            <person name="Liu D."/>
            <person name="Wang J."/>
            <person name="Sun H."/>
            <person name="Zhang C."/>
            <person name="Fan H."/>
            <person name="Li D."/>
            <person name="Dong L."/>
            <person name="Tao Y."/>
            <person name="Gao C."/>
            <person name="Wu H."/>
            <person name="Li Y."/>
            <person name="Cui Y."/>
            <person name="Guo X."/>
            <person name="Zheng S."/>
            <person name="Wang B."/>
            <person name="Yu K."/>
            <person name="Liang Q."/>
            <person name="Yang W."/>
            <person name="Lou X."/>
            <person name="Chen J."/>
            <person name="Feng M."/>
            <person name="Jian J."/>
            <person name="Zhang X."/>
            <person name="Luo G."/>
            <person name="Jiang Y."/>
            <person name="Liu J."/>
            <person name="Wang Z."/>
            <person name="Sha Y."/>
            <person name="Zhang B."/>
            <person name="Wu H."/>
            <person name="Tang D."/>
            <person name="Shen Q."/>
            <person name="Xue P."/>
            <person name="Zou S."/>
            <person name="Wang X."/>
            <person name="Liu X."/>
            <person name="Wang F."/>
            <person name="Yang Y."/>
            <person name="An X."/>
            <person name="Dong Z."/>
            <person name="Zhang K."/>
            <person name="Zhang X."/>
            <person name="Luo M.C."/>
            <person name="Dvorak J."/>
            <person name="Tong Y."/>
            <person name="Wang J."/>
            <person name="Yang H."/>
            <person name="Li Z."/>
            <person name="Wang D."/>
            <person name="Zhang A."/>
            <person name="Wang J."/>
        </authorList>
    </citation>
    <scope>NUCLEOTIDE SEQUENCE</scope>
    <source>
        <strain evidence="2">cv. G1812</strain>
    </source>
</reference>
<reference evidence="1" key="2">
    <citation type="submission" date="2018-03" db="EMBL/GenBank/DDBJ databases">
        <title>The Triticum urartu genome reveals the dynamic nature of wheat genome evolution.</title>
        <authorList>
            <person name="Ling H."/>
            <person name="Ma B."/>
            <person name="Shi X."/>
            <person name="Liu H."/>
            <person name="Dong L."/>
            <person name="Sun H."/>
            <person name="Cao Y."/>
            <person name="Gao Q."/>
            <person name="Zheng S."/>
            <person name="Li Y."/>
            <person name="Yu Y."/>
            <person name="Du H."/>
            <person name="Qi M."/>
            <person name="Li Y."/>
            <person name="Yu H."/>
            <person name="Cui Y."/>
            <person name="Wang N."/>
            <person name="Chen C."/>
            <person name="Wu H."/>
            <person name="Zhao Y."/>
            <person name="Zhang J."/>
            <person name="Li Y."/>
            <person name="Zhou W."/>
            <person name="Zhang B."/>
            <person name="Hu W."/>
            <person name="Eijk M."/>
            <person name="Tang J."/>
            <person name="Witsenboer H."/>
            <person name="Zhao S."/>
            <person name="Li Z."/>
            <person name="Zhang A."/>
            <person name="Wang D."/>
            <person name="Liang C."/>
        </authorList>
    </citation>
    <scope>NUCLEOTIDE SEQUENCE [LARGE SCALE GENOMIC DNA]</scope>
    <source>
        <strain evidence="1">cv. G1812</strain>
    </source>
</reference>